<organism evidence="2 3">
    <name type="scientific">Glycomyces sambucus</name>
    <dbReference type="NCBI Taxonomy" id="380244"/>
    <lineage>
        <taxon>Bacteria</taxon>
        <taxon>Bacillati</taxon>
        <taxon>Actinomycetota</taxon>
        <taxon>Actinomycetes</taxon>
        <taxon>Glycomycetales</taxon>
        <taxon>Glycomycetaceae</taxon>
        <taxon>Glycomyces</taxon>
    </lineage>
</organism>
<evidence type="ECO:0000256" key="1">
    <source>
        <dbReference type="SAM" id="Phobius"/>
    </source>
</evidence>
<protein>
    <submittedName>
        <fullName evidence="2">Uncharacterized protein</fullName>
    </submittedName>
</protein>
<gene>
    <name evidence="2" type="ORF">SAMN05216298_3127</name>
</gene>
<feature type="transmembrane region" description="Helical" evidence="1">
    <location>
        <begin position="90"/>
        <end position="111"/>
    </location>
</feature>
<dbReference type="EMBL" id="FNGF01000004">
    <property type="protein sequence ID" value="SDL22222.1"/>
    <property type="molecule type" value="Genomic_DNA"/>
</dbReference>
<keyword evidence="1" id="KW-1133">Transmembrane helix</keyword>
<sequence>MPKAAAIQPNEWATIHDNFTPFDIGALNRVVLDYAHVELTLARRWYRRTALGKTVAGLGYTLTIISLCAAVALGIFMLTGAIDNEALLPVAWAGAGLSACAVLGFFVPWLLTPHRQWNRTLHGIAVMILVIATLSLGAALFRTWESASNAVLAVPFLLLIAFAVAVIVVHVRLRATEKPPAVDVASLTPDDIEILRKVRQRALRILRSRNVVAYKDFNEYDSASFDSAPFDSAPSDSGS</sequence>
<evidence type="ECO:0000313" key="3">
    <source>
        <dbReference type="Proteomes" id="UP000198662"/>
    </source>
</evidence>
<keyword evidence="1" id="KW-0812">Transmembrane</keyword>
<feature type="transmembrane region" description="Helical" evidence="1">
    <location>
        <begin position="150"/>
        <end position="171"/>
    </location>
</feature>
<accession>A0A1G9IAT3</accession>
<name>A0A1G9IAT3_9ACTN</name>
<feature type="transmembrane region" description="Helical" evidence="1">
    <location>
        <begin position="123"/>
        <end position="144"/>
    </location>
</feature>
<keyword evidence="1" id="KW-0472">Membrane</keyword>
<dbReference type="AlphaFoldDB" id="A0A1G9IAT3"/>
<dbReference type="STRING" id="380244.SAMN05216298_3127"/>
<feature type="transmembrane region" description="Helical" evidence="1">
    <location>
        <begin position="54"/>
        <end position="78"/>
    </location>
</feature>
<proteinExistence type="predicted"/>
<dbReference type="Proteomes" id="UP000198662">
    <property type="component" value="Unassembled WGS sequence"/>
</dbReference>
<dbReference type="OrthoDB" id="5182281at2"/>
<evidence type="ECO:0000313" key="2">
    <source>
        <dbReference type="EMBL" id="SDL22222.1"/>
    </source>
</evidence>
<keyword evidence="3" id="KW-1185">Reference proteome</keyword>
<reference evidence="3" key="1">
    <citation type="submission" date="2016-10" db="EMBL/GenBank/DDBJ databases">
        <authorList>
            <person name="Varghese N."/>
            <person name="Submissions S."/>
        </authorList>
    </citation>
    <scope>NUCLEOTIDE SEQUENCE [LARGE SCALE GENOMIC DNA]</scope>
    <source>
        <strain evidence="3">CGMCC 4.3147</strain>
    </source>
</reference>
<dbReference type="RefSeq" id="WP_091050742.1">
    <property type="nucleotide sequence ID" value="NZ_FNGF01000004.1"/>
</dbReference>